<dbReference type="InParanoid" id="I4YGB9"/>
<feature type="region of interest" description="Disordered" evidence="3">
    <location>
        <begin position="134"/>
        <end position="191"/>
    </location>
</feature>
<evidence type="ECO:0000256" key="1">
    <source>
        <dbReference type="ARBA" id="ARBA00006524"/>
    </source>
</evidence>
<evidence type="ECO:0008006" key="6">
    <source>
        <dbReference type="Google" id="ProtNLM"/>
    </source>
</evidence>
<feature type="compositionally biased region" description="Acidic residues" evidence="3">
    <location>
        <begin position="141"/>
        <end position="158"/>
    </location>
</feature>
<dbReference type="OMA" id="QSNWGGP"/>
<dbReference type="PANTHER" id="PTHR21250">
    <property type="entry name" value="PRE-RRNA-PROCESSING PROTEIN TSR2 HOMOLOG"/>
    <property type="match status" value="1"/>
</dbReference>
<dbReference type="InterPro" id="IPR019398">
    <property type="entry name" value="Pre-rRNA_process_TSR2"/>
</dbReference>
<keyword evidence="2" id="KW-0698">rRNA processing</keyword>
<protein>
    <recommendedName>
        <fullName evidence="6">Pre-rRNA-processing protein TSR2</fullName>
    </recommendedName>
</protein>
<proteinExistence type="inferred from homology"/>
<dbReference type="AlphaFoldDB" id="I4YGB9"/>
<dbReference type="KEGG" id="wse:WALSEDRAFT_56661"/>
<dbReference type="EMBL" id="JH668226">
    <property type="protein sequence ID" value="EIM23011.1"/>
    <property type="molecule type" value="Genomic_DNA"/>
</dbReference>
<dbReference type="eggNOG" id="KOG4032">
    <property type="taxonomic scope" value="Eukaryota"/>
</dbReference>
<evidence type="ECO:0000256" key="3">
    <source>
        <dbReference type="SAM" id="MobiDB-lite"/>
    </source>
</evidence>
<accession>I4YGB9</accession>
<dbReference type="GO" id="GO:0006364">
    <property type="term" value="P:rRNA processing"/>
    <property type="evidence" value="ECO:0007669"/>
    <property type="project" value="UniProtKB-KW"/>
</dbReference>
<dbReference type="STRING" id="671144.I4YGB9"/>
<comment type="similarity">
    <text evidence="1">Belongs to the TSR2 family.</text>
</comment>
<dbReference type="FunCoup" id="I4YGB9">
    <property type="interactions" value="316"/>
</dbReference>
<dbReference type="GeneID" id="18472835"/>
<dbReference type="RefSeq" id="XP_006957050.1">
    <property type="nucleotide sequence ID" value="XM_006956988.1"/>
</dbReference>
<dbReference type="Pfam" id="PF10273">
    <property type="entry name" value="WGG"/>
    <property type="match status" value="1"/>
</dbReference>
<evidence type="ECO:0000313" key="4">
    <source>
        <dbReference type="EMBL" id="EIM23011.1"/>
    </source>
</evidence>
<sequence>MYNFADPTDYTRIFARSTISILHLWHALKMAVAESWGGPESEAKRIWLIGVVVDMYEERPPNNQNGSIGGLDYIDTEEILSQAFFDEFGAHLEDGSPRDIAGQLRKAWAEAVVGDMSYSNELYGKYEKEKNKKVSGFTRGEDEEIPYYSDESDGEDEHMQDTQPAQPAQPKQPKPEKIIDDDGFEVVQKKK</sequence>
<dbReference type="HOGENOM" id="CLU_074896_0_2_1"/>
<name>I4YGB9_WALMC</name>
<reference evidence="4 5" key="1">
    <citation type="journal article" date="2012" name="Fungal Genet. Biol.">
        <title>The genome of the xerotolerant mold Wallemia sebi reveals adaptations to osmotic stress and suggests cryptic sexual reproduction.</title>
        <authorList>
            <person name="Padamsee M."/>
            <person name="Kumar T.K.A."/>
            <person name="Riley R."/>
            <person name="Binder M."/>
            <person name="Boyd A."/>
            <person name="Calvo A.M."/>
            <person name="Furukawa K."/>
            <person name="Hesse C."/>
            <person name="Hohmann S."/>
            <person name="James T.Y."/>
            <person name="LaButti K."/>
            <person name="Lapidus A."/>
            <person name="Lindquist E."/>
            <person name="Lucas S."/>
            <person name="Miller K."/>
            <person name="Shantappa S."/>
            <person name="Grigoriev I.V."/>
            <person name="Hibbett D.S."/>
            <person name="McLaughlin D.J."/>
            <person name="Spatafora J.W."/>
            <person name="Aime M.C."/>
        </authorList>
    </citation>
    <scope>NUCLEOTIDE SEQUENCE [LARGE SCALE GENOMIC DNA]</scope>
    <source>
        <strain evidence="5">ATCC MYA-4683 / CBS 633.66</strain>
    </source>
</reference>
<dbReference type="OrthoDB" id="263560at2759"/>
<dbReference type="Proteomes" id="UP000005242">
    <property type="component" value="Unassembled WGS sequence"/>
</dbReference>
<organism evidence="4 5">
    <name type="scientific">Wallemia mellicola (strain ATCC MYA-4683 / CBS 633.66)</name>
    <name type="common">Wallemia sebi (CBS 633.66)</name>
    <dbReference type="NCBI Taxonomy" id="671144"/>
    <lineage>
        <taxon>Eukaryota</taxon>
        <taxon>Fungi</taxon>
        <taxon>Dikarya</taxon>
        <taxon>Basidiomycota</taxon>
        <taxon>Wallemiomycotina</taxon>
        <taxon>Wallemiomycetes</taxon>
        <taxon>Wallemiales</taxon>
        <taxon>Wallemiaceae</taxon>
        <taxon>Wallemia</taxon>
    </lineage>
</organism>
<evidence type="ECO:0000313" key="5">
    <source>
        <dbReference type="Proteomes" id="UP000005242"/>
    </source>
</evidence>
<gene>
    <name evidence="4" type="ORF">WALSEDRAFT_56661</name>
</gene>
<keyword evidence="5" id="KW-1185">Reference proteome</keyword>
<evidence type="ECO:0000256" key="2">
    <source>
        <dbReference type="ARBA" id="ARBA00022552"/>
    </source>
</evidence>